<dbReference type="Proteomes" id="UP000182190">
    <property type="component" value="Unassembled WGS sequence"/>
</dbReference>
<evidence type="ECO:0000313" key="2">
    <source>
        <dbReference type="EMBL" id="VXD23265.1"/>
    </source>
</evidence>
<keyword evidence="1" id="KW-1133">Transmembrane helix</keyword>
<comment type="caution">
    <text evidence="2">The sequence shown here is derived from an EMBL/GenBank/DDBJ whole genome shotgun (WGS) entry which is preliminary data.</text>
</comment>
<accession>A0A7Z9C189</accession>
<sequence>MISAVRIYSHGIHRSRFFIQYDHGDYPLVSSLTILFGAASSPRKLRREHDRAVLCRFVYGLTGFWAGVRAMKSSICLRF</sequence>
<keyword evidence="3" id="KW-1185">Reference proteome</keyword>
<proteinExistence type="predicted"/>
<name>A0A7Z9C189_9CYAN</name>
<feature type="transmembrane region" description="Helical" evidence="1">
    <location>
        <begin position="53"/>
        <end position="71"/>
    </location>
</feature>
<reference evidence="2" key="1">
    <citation type="submission" date="2019-10" db="EMBL/GenBank/DDBJ databases">
        <authorList>
            <consortium name="Genoscope - CEA"/>
            <person name="William W."/>
        </authorList>
    </citation>
    <scope>NUCLEOTIDE SEQUENCE [LARGE SCALE GENOMIC DNA]</scope>
    <source>
        <strain evidence="2">BBR_PRJEB10994</strain>
    </source>
</reference>
<keyword evidence="1" id="KW-0472">Membrane</keyword>
<organism evidence="2 3">
    <name type="scientific">Planktothrix paucivesiculata PCC 9631</name>
    <dbReference type="NCBI Taxonomy" id="671071"/>
    <lineage>
        <taxon>Bacteria</taxon>
        <taxon>Bacillati</taxon>
        <taxon>Cyanobacteriota</taxon>
        <taxon>Cyanophyceae</taxon>
        <taxon>Oscillatoriophycideae</taxon>
        <taxon>Oscillatoriales</taxon>
        <taxon>Microcoleaceae</taxon>
        <taxon>Planktothrix</taxon>
    </lineage>
</organism>
<dbReference type="AlphaFoldDB" id="A0A7Z9C189"/>
<protein>
    <submittedName>
        <fullName evidence="2">Uncharacterized protein</fullName>
    </submittedName>
</protein>
<keyword evidence="1" id="KW-0812">Transmembrane</keyword>
<evidence type="ECO:0000256" key="1">
    <source>
        <dbReference type="SAM" id="Phobius"/>
    </source>
</evidence>
<evidence type="ECO:0000313" key="3">
    <source>
        <dbReference type="Proteomes" id="UP000182190"/>
    </source>
</evidence>
<gene>
    <name evidence="2" type="ORF">PL9631_710065</name>
</gene>
<dbReference type="EMBL" id="CZCS02000214">
    <property type="protein sequence ID" value="VXD23265.1"/>
    <property type="molecule type" value="Genomic_DNA"/>
</dbReference>